<proteinExistence type="predicted"/>
<protein>
    <submittedName>
        <fullName evidence="1">Uncharacterized protein</fullName>
    </submittedName>
</protein>
<organism evidence="1">
    <name type="scientific">Schistocephalus solidus</name>
    <name type="common">Tapeworm</name>
    <dbReference type="NCBI Taxonomy" id="70667"/>
    <lineage>
        <taxon>Eukaryota</taxon>
        <taxon>Metazoa</taxon>
        <taxon>Spiralia</taxon>
        <taxon>Lophotrochozoa</taxon>
        <taxon>Platyhelminthes</taxon>
        <taxon>Cestoda</taxon>
        <taxon>Eucestoda</taxon>
        <taxon>Diphyllobothriidea</taxon>
        <taxon>Diphyllobothriidae</taxon>
        <taxon>Schistocephalus</taxon>
    </lineage>
</organism>
<gene>
    <name evidence="1" type="ORF">TR105151</name>
</gene>
<sequence length="172" mass="19777">SENPCAAPTQCIQFYPPKRSVLISGNFKNGYAAISLIPEKQGLPTIAIYLVEGDVWTPDLPDVQFVQTIDLNHDFSERRILEFDEDIQEIQLHGEIRYFFGIELDNVMQLLRPYELTHSHQRMIMRVTGRMEKTPQTFTLTTGSGRNETCTFIPSEEASMQINDVQVIKWPK</sequence>
<feature type="non-terminal residue" evidence="1">
    <location>
        <position position="1"/>
    </location>
</feature>
<reference evidence="1" key="1">
    <citation type="submission" date="2016-01" db="EMBL/GenBank/DDBJ databases">
        <title>Reference transcriptome for the parasite Schistocephalus solidus: insights into the molecular evolution of parasitism.</title>
        <authorList>
            <person name="Hebert F.O."/>
            <person name="Grambauer S."/>
            <person name="Barber I."/>
            <person name="Landry C.R."/>
            <person name="Aubin-Horth N."/>
        </authorList>
    </citation>
    <scope>NUCLEOTIDE SEQUENCE</scope>
</reference>
<dbReference type="AlphaFoldDB" id="A0A0X3P289"/>
<dbReference type="EMBL" id="GEEE01017124">
    <property type="protein sequence ID" value="JAP46101.1"/>
    <property type="molecule type" value="Transcribed_RNA"/>
</dbReference>
<name>A0A0X3P289_SCHSO</name>
<evidence type="ECO:0000313" key="1">
    <source>
        <dbReference type="EMBL" id="JAP46101.1"/>
    </source>
</evidence>
<accession>A0A0X3P289</accession>